<evidence type="ECO:0000313" key="3">
    <source>
        <dbReference type="Proteomes" id="UP000216363"/>
    </source>
</evidence>
<evidence type="ECO:0000313" key="4">
    <source>
        <dbReference type="Proteomes" id="UP000435957"/>
    </source>
</evidence>
<dbReference type="AlphaFoldDB" id="A0A256GXQ2"/>
<evidence type="ECO:0000313" key="2">
    <source>
        <dbReference type="EMBL" id="OYR31932.1"/>
    </source>
</evidence>
<protein>
    <submittedName>
        <fullName evidence="2">Uncharacterized protein</fullName>
    </submittedName>
</protein>
<reference evidence="1 4" key="2">
    <citation type="submission" date="2019-09" db="EMBL/GenBank/DDBJ databases">
        <title>Taxonomic organization of the family Brucellaceae based on a phylogenomic approach.</title>
        <authorList>
            <person name="Leclercq S."/>
            <person name="Cloeckaert A."/>
            <person name="Zygmunt M.S."/>
        </authorList>
    </citation>
    <scope>NUCLEOTIDE SEQUENCE [LARGE SCALE GENOMIC DNA]</scope>
    <source>
        <strain evidence="1 4">LUP23</strain>
    </source>
</reference>
<organism evidence="2 3">
    <name type="scientific">Brucella lupini</name>
    <dbReference type="NCBI Taxonomy" id="255457"/>
    <lineage>
        <taxon>Bacteria</taxon>
        <taxon>Pseudomonadati</taxon>
        <taxon>Pseudomonadota</taxon>
        <taxon>Alphaproteobacteria</taxon>
        <taxon>Hyphomicrobiales</taxon>
        <taxon>Brucellaceae</taxon>
        <taxon>Brucella/Ochrobactrum group</taxon>
        <taxon>Brucella</taxon>
    </lineage>
</organism>
<dbReference type="EMBL" id="WBWF01000005">
    <property type="protein sequence ID" value="KAB2704080.1"/>
    <property type="molecule type" value="Genomic_DNA"/>
</dbReference>
<proteinExistence type="predicted"/>
<reference evidence="2 3" key="1">
    <citation type="submission" date="2017-07" db="EMBL/GenBank/DDBJ databases">
        <title>Draft genome of Ochrobactrum lupini type strain LUP21.</title>
        <authorList>
            <person name="Krzyzanowska D.M."/>
            <person name="Jafra S."/>
        </authorList>
    </citation>
    <scope>NUCLEOTIDE SEQUENCE [LARGE SCALE GENOMIC DNA]</scope>
    <source>
        <strain evidence="2 3">LUP21</strain>
    </source>
</reference>
<dbReference type="Proteomes" id="UP000435957">
    <property type="component" value="Unassembled WGS sequence"/>
</dbReference>
<comment type="caution">
    <text evidence="2">The sequence shown here is derived from an EMBL/GenBank/DDBJ whole genome shotgun (WGS) entry which is preliminary data.</text>
</comment>
<gene>
    <name evidence="2" type="ORF">CES86_0629</name>
    <name evidence="1" type="ORF">F9L03_08785</name>
</gene>
<sequence length="381" mass="42573">MPATAFSIRFARELDVDQLATLMTGAQPTQDRDGAELLSGFGDAIRADIQCSSCGKFGAGVVRSARSRASKAVLRQAHFRFVDPSGGDAHHPFCEFYGDDETRSTQDSLLDFGSEKSAETRAIRLLVCKGIEQGIFDQRRIRDMRQWFFDLKSATRFTVSLPLEAIPWTQALQRHPYHQRWPFHPSHGDMPAFDWKAAAKKQFTEKHLDLFDLVKGGILPFEEATWRQAAELARKNHGREVFDATKLQPYYEAAISLCTFVAANGGIDFGKRHREIYRWKGAPPVLLALCALVLFVSDWNMNAATTAFAKLLAAPPPSDLVLGNVIGLNPFHDYGAWRLVIASSEVAARSPNGLDYGARLAAIEAELREQHRLWKSEQPRG</sequence>
<keyword evidence="4" id="KW-1185">Reference proteome</keyword>
<dbReference type="Proteomes" id="UP000216363">
    <property type="component" value="Unassembled WGS sequence"/>
</dbReference>
<dbReference type="RefSeq" id="WP_088217388.1">
    <property type="nucleotide sequence ID" value="NZ_JBHEEP010000004.1"/>
</dbReference>
<evidence type="ECO:0000313" key="1">
    <source>
        <dbReference type="EMBL" id="KAB2704080.1"/>
    </source>
</evidence>
<name>A0A256GXQ2_9HYPH</name>
<dbReference type="EMBL" id="NNRN01000034">
    <property type="protein sequence ID" value="OYR31932.1"/>
    <property type="molecule type" value="Genomic_DNA"/>
</dbReference>
<accession>A0A256GXQ2</accession>